<sequence>MEIDFIQRKEPVTDVVTVKCKIKHLLEIDAKEKYDLRGIASTPIESLGIVRNVLFLDPRQSFSRLAGLAKLNDELKKSEDRLDLNSGINSAKSHSKSQHKLKAKYSAEVKLLKSNIKTLKRELTLAQKASSYDKITILSLEAKIAELKGKLEDIDLECTYHDLDVMGNVIKKPIQISSSGPKEIDSFKLELERVKEDLNSKEYTIECMEKEIESFKDQLELKKNNEISPSLPPINDSSQIISAGGAEAVSSA</sequence>
<dbReference type="EMBL" id="QKYT01000885">
    <property type="protein sequence ID" value="RIA80852.1"/>
    <property type="molecule type" value="Genomic_DNA"/>
</dbReference>
<proteinExistence type="predicted"/>
<evidence type="ECO:0000256" key="2">
    <source>
        <dbReference type="SAM" id="MobiDB-lite"/>
    </source>
</evidence>
<accession>A0A397S5S8</accession>
<evidence type="ECO:0000313" key="3">
    <source>
        <dbReference type="EMBL" id="RIA80852.1"/>
    </source>
</evidence>
<keyword evidence="4" id="KW-1185">Reference proteome</keyword>
<feature type="region of interest" description="Disordered" evidence="2">
    <location>
        <begin position="226"/>
        <end position="252"/>
    </location>
</feature>
<organism evidence="3 4">
    <name type="scientific">Glomus cerebriforme</name>
    <dbReference type="NCBI Taxonomy" id="658196"/>
    <lineage>
        <taxon>Eukaryota</taxon>
        <taxon>Fungi</taxon>
        <taxon>Fungi incertae sedis</taxon>
        <taxon>Mucoromycota</taxon>
        <taxon>Glomeromycotina</taxon>
        <taxon>Glomeromycetes</taxon>
        <taxon>Glomerales</taxon>
        <taxon>Glomeraceae</taxon>
        <taxon>Glomus</taxon>
    </lineage>
</organism>
<comment type="caution">
    <text evidence="3">The sequence shown here is derived from an EMBL/GenBank/DDBJ whole genome shotgun (WGS) entry which is preliminary data.</text>
</comment>
<protein>
    <submittedName>
        <fullName evidence="3">Uncharacterized protein</fullName>
    </submittedName>
</protein>
<evidence type="ECO:0000313" key="4">
    <source>
        <dbReference type="Proteomes" id="UP000265703"/>
    </source>
</evidence>
<reference evidence="3 4" key="1">
    <citation type="submission" date="2018-06" db="EMBL/GenBank/DDBJ databases">
        <title>Comparative genomics reveals the genomic features of Rhizophagus irregularis, R. cerebriforme, R. diaphanum and Gigaspora rosea, and their symbiotic lifestyle signature.</title>
        <authorList>
            <person name="Morin E."/>
            <person name="San Clemente H."/>
            <person name="Chen E.C.H."/>
            <person name="De La Providencia I."/>
            <person name="Hainaut M."/>
            <person name="Kuo A."/>
            <person name="Kohler A."/>
            <person name="Murat C."/>
            <person name="Tang N."/>
            <person name="Roy S."/>
            <person name="Loubradou J."/>
            <person name="Henrissat B."/>
            <person name="Grigoriev I.V."/>
            <person name="Corradi N."/>
            <person name="Roux C."/>
            <person name="Martin F.M."/>
        </authorList>
    </citation>
    <scope>NUCLEOTIDE SEQUENCE [LARGE SCALE GENOMIC DNA]</scope>
    <source>
        <strain evidence="3 4">DAOM 227022</strain>
    </source>
</reference>
<name>A0A397S5S8_9GLOM</name>
<evidence type="ECO:0000256" key="1">
    <source>
        <dbReference type="SAM" id="Coils"/>
    </source>
</evidence>
<dbReference type="Proteomes" id="UP000265703">
    <property type="component" value="Unassembled WGS sequence"/>
</dbReference>
<feature type="coiled-coil region" evidence="1">
    <location>
        <begin position="191"/>
        <end position="225"/>
    </location>
</feature>
<dbReference type="AlphaFoldDB" id="A0A397S5S8"/>
<feature type="coiled-coil region" evidence="1">
    <location>
        <begin position="102"/>
        <end position="157"/>
    </location>
</feature>
<gene>
    <name evidence="3" type="ORF">C1645_837949</name>
</gene>
<keyword evidence="1" id="KW-0175">Coiled coil</keyword>